<comment type="catalytic activity">
    <reaction evidence="1">
        <text>S-ubiquitinyl-[E2 ubiquitin-conjugating enzyme]-L-cysteine + [acceptor protein]-L-lysine = [E2 ubiquitin-conjugating enzyme]-L-cysteine + N(6)-ubiquitinyl-[acceptor protein]-L-lysine.</text>
        <dbReference type="EC" id="2.3.2.27"/>
    </reaction>
</comment>
<dbReference type="EC" id="2.3.2.27" evidence="4"/>
<dbReference type="Gene3D" id="2.60.210.10">
    <property type="entry name" value="Apoptosis, Tumor Necrosis Factor Receptor Associated Protein 2, Chain A"/>
    <property type="match status" value="1"/>
</dbReference>
<evidence type="ECO:0000313" key="15">
    <source>
        <dbReference type="Proteomes" id="UP000327157"/>
    </source>
</evidence>
<evidence type="ECO:0000256" key="8">
    <source>
        <dbReference type="ARBA" id="ARBA00022786"/>
    </source>
</evidence>
<evidence type="ECO:0000256" key="11">
    <source>
        <dbReference type="SAM" id="MobiDB-lite"/>
    </source>
</evidence>
<dbReference type="Pfam" id="PF21362">
    <property type="entry name" value="Sina_RING"/>
    <property type="match status" value="1"/>
</dbReference>
<dbReference type="GO" id="GO:0016567">
    <property type="term" value="P:protein ubiquitination"/>
    <property type="evidence" value="ECO:0007669"/>
    <property type="project" value="UniProtKB-UniPathway"/>
</dbReference>
<dbReference type="Proteomes" id="UP000327157">
    <property type="component" value="Unassembled WGS sequence"/>
</dbReference>
<dbReference type="InterPro" id="IPR001841">
    <property type="entry name" value="Znf_RING"/>
</dbReference>
<keyword evidence="7 10" id="KW-0863">Zinc-finger</keyword>
<evidence type="ECO:0000259" key="13">
    <source>
        <dbReference type="PROSITE" id="PS51081"/>
    </source>
</evidence>
<dbReference type="SUPFAM" id="SSF57850">
    <property type="entry name" value="RING/U-box"/>
    <property type="match status" value="1"/>
</dbReference>
<comment type="similarity">
    <text evidence="3">Belongs to the SINA (Seven in absentia) family.</text>
</comment>
<dbReference type="Gene3D" id="3.30.40.10">
    <property type="entry name" value="Zinc/RING finger domain, C3HC4 (zinc finger)"/>
    <property type="match status" value="2"/>
</dbReference>
<dbReference type="InterPro" id="IPR049548">
    <property type="entry name" value="Sina-like_RING"/>
</dbReference>
<organism evidence="14 15">
    <name type="scientific">Pyrus ussuriensis x Pyrus communis</name>
    <dbReference type="NCBI Taxonomy" id="2448454"/>
    <lineage>
        <taxon>Eukaryota</taxon>
        <taxon>Viridiplantae</taxon>
        <taxon>Streptophyta</taxon>
        <taxon>Embryophyta</taxon>
        <taxon>Tracheophyta</taxon>
        <taxon>Spermatophyta</taxon>
        <taxon>Magnoliopsida</taxon>
        <taxon>eudicotyledons</taxon>
        <taxon>Gunneridae</taxon>
        <taxon>Pentapetalae</taxon>
        <taxon>rosids</taxon>
        <taxon>fabids</taxon>
        <taxon>Rosales</taxon>
        <taxon>Rosaceae</taxon>
        <taxon>Amygdaloideae</taxon>
        <taxon>Maleae</taxon>
        <taxon>Pyrus</taxon>
    </lineage>
</organism>
<comment type="pathway">
    <text evidence="2">Protein modification; protein ubiquitination.</text>
</comment>
<dbReference type="InterPro" id="IPR013010">
    <property type="entry name" value="Znf_SIAH"/>
</dbReference>
<dbReference type="InterPro" id="IPR018121">
    <property type="entry name" value="7-in-absentia-prot_TRAF-dom"/>
</dbReference>
<proteinExistence type="inferred from homology"/>
<keyword evidence="8" id="KW-0833">Ubl conjugation pathway</keyword>
<dbReference type="GO" id="GO:0006511">
    <property type="term" value="P:ubiquitin-dependent protein catabolic process"/>
    <property type="evidence" value="ECO:0007669"/>
    <property type="project" value="InterPro"/>
</dbReference>
<evidence type="ECO:0000256" key="2">
    <source>
        <dbReference type="ARBA" id="ARBA00004906"/>
    </source>
</evidence>
<feature type="domain" description="RING-type" evidence="12">
    <location>
        <begin position="59"/>
        <end position="94"/>
    </location>
</feature>
<dbReference type="OrthoDB" id="941555at2759"/>
<feature type="domain" description="SIAH-type" evidence="13">
    <location>
        <begin position="111"/>
        <end position="172"/>
    </location>
</feature>
<dbReference type="GO" id="GO:0008270">
    <property type="term" value="F:zinc ion binding"/>
    <property type="evidence" value="ECO:0007669"/>
    <property type="project" value="UniProtKB-KW"/>
</dbReference>
<accession>A0A5N5FLZ7</accession>
<dbReference type="EMBL" id="SMOL01000666">
    <property type="protein sequence ID" value="KAB2603907.1"/>
    <property type="molecule type" value="Genomic_DNA"/>
</dbReference>
<dbReference type="InterPro" id="IPR052088">
    <property type="entry name" value="E3_ubiquitin-ligase_SINA"/>
</dbReference>
<keyword evidence="5" id="KW-0808">Transferase</keyword>
<dbReference type="PANTHER" id="PTHR10315:SF161">
    <property type="entry name" value="RING-TYPE E3 UBIQUITIN TRANSFERASE"/>
    <property type="match status" value="1"/>
</dbReference>
<dbReference type="SUPFAM" id="SSF49599">
    <property type="entry name" value="TRAF domain-like"/>
    <property type="match status" value="1"/>
</dbReference>
<evidence type="ECO:0000256" key="1">
    <source>
        <dbReference type="ARBA" id="ARBA00000900"/>
    </source>
</evidence>
<keyword evidence="15" id="KW-1185">Reference proteome</keyword>
<dbReference type="InterPro" id="IPR008974">
    <property type="entry name" value="TRAF-like"/>
</dbReference>
<dbReference type="FunFam" id="3.30.40.10:FF:000041">
    <property type="entry name" value="E3 ubiquitin-protein ligase SINAT3"/>
    <property type="match status" value="1"/>
</dbReference>
<evidence type="ECO:0000256" key="6">
    <source>
        <dbReference type="ARBA" id="ARBA00022723"/>
    </source>
</evidence>
<evidence type="ECO:0000256" key="4">
    <source>
        <dbReference type="ARBA" id="ARBA00012483"/>
    </source>
</evidence>
<evidence type="ECO:0000256" key="10">
    <source>
        <dbReference type="PROSITE-ProRule" id="PRU00455"/>
    </source>
</evidence>
<reference evidence="14 15" key="2">
    <citation type="submission" date="2019-11" db="EMBL/GenBank/DDBJ databases">
        <title>A de novo genome assembly of a pear dwarfing rootstock.</title>
        <authorList>
            <person name="Wang F."/>
            <person name="Wang J."/>
            <person name="Li S."/>
            <person name="Zhang Y."/>
            <person name="Fang M."/>
            <person name="Ma L."/>
            <person name="Zhao Y."/>
            <person name="Jiang S."/>
        </authorList>
    </citation>
    <scope>NUCLEOTIDE SEQUENCE [LARGE SCALE GENOMIC DNA]</scope>
    <source>
        <strain evidence="14">S2</strain>
        <tissue evidence="14">Leaf</tissue>
    </source>
</reference>
<keyword evidence="6" id="KW-0479">Metal-binding</keyword>
<evidence type="ECO:0000256" key="7">
    <source>
        <dbReference type="ARBA" id="ARBA00022771"/>
    </source>
</evidence>
<feature type="region of interest" description="Disordered" evidence="11">
    <location>
        <begin position="1"/>
        <end position="47"/>
    </location>
</feature>
<protein>
    <recommendedName>
        <fullName evidence="4">RING-type E3 ubiquitin transferase</fullName>
        <ecNumber evidence="4">2.3.2.27</ecNumber>
    </recommendedName>
</protein>
<dbReference type="PANTHER" id="PTHR10315">
    <property type="entry name" value="E3 UBIQUITIN PROTEIN LIGASE SIAH"/>
    <property type="match status" value="1"/>
</dbReference>
<dbReference type="UniPathway" id="UPA00143"/>
<comment type="caution">
    <text evidence="14">The sequence shown here is derived from an EMBL/GenBank/DDBJ whole genome shotgun (WGS) entry which is preliminary data.</text>
</comment>
<dbReference type="Pfam" id="PF03145">
    <property type="entry name" value="Sina_TRAF"/>
    <property type="match status" value="1"/>
</dbReference>
<evidence type="ECO:0000313" key="14">
    <source>
        <dbReference type="EMBL" id="KAB2603907.1"/>
    </source>
</evidence>
<keyword evidence="9" id="KW-0862">Zinc</keyword>
<evidence type="ECO:0000256" key="9">
    <source>
        <dbReference type="ARBA" id="ARBA00022833"/>
    </source>
</evidence>
<dbReference type="PROSITE" id="PS51081">
    <property type="entry name" value="ZF_SIAH"/>
    <property type="match status" value="1"/>
</dbReference>
<dbReference type="AlphaFoldDB" id="A0A5N5FLZ7"/>
<dbReference type="PROSITE" id="PS50089">
    <property type="entry name" value="ZF_RING_2"/>
    <property type="match status" value="1"/>
</dbReference>
<feature type="compositionally biased region" description="Basic residues" evidence="11">
    <location>
        <begin position="22"/>
        <end position="36"/>
    </location>
</feature>
<name>A0A5N5FLZ7_9ROSA</name>
<evidence type="ECO:0000259" key="12">
    <source>
        <dbReference type="PROSITE" id="PS50089"/>
    </source>
</evidence>
<reference evidence="14 15" key="1">
    <citation type="submission" date="2019-09" db="EMBL/GenBank/DDBJ databases">
        <authorList>
            <person name="Ou C."/>
        </authorList>
    </citation>
    <scope>NUCLEOTIDE SEQUENCE [LARGE SCALE GENOMIC DNA]</scope>
    <source>
        <strain evidence="14">S2</strain>
        <tissue evidence="14">Leaf</tissue>
    </source>
</reference>
<evidence type="ECO:0000256" key="5">
    <source>
        <dbReference type="ARBA" id="ARBA00022679"/>
    </source>
</evidence>
<dbReference type="GO" id="GO:0061630">
    <property type="term" value="F:ubiquitin protein ligase activity"/>
    <property type="evidence" value="ECO:0007669"/>
    <property type="project" value="UniProtKB-EC"/>
</dbReference>
<dbReference type="FunFam" id="2.60.210.10:FF:000004">
    <property type="entry name" value="E3 ubiquitin-protein ligase SINAT5-like"/>
    <property type="match status" value="1"/>
</dbReference>
<dbReference type="Pfam" id="PF21361">
    <property type="entry name" value="Sina_ZnF"/>
    <property type="match status" value="1"/>
</dbReference>
<sequence length="309" mass="35479">MEEDSFVDSLTTCDGIHGRGDTHHRRRRPRHHRRRFSAPAKSSNRAPSPVTKVQELLECPLCSKSMFPPIHQCPNGHTLCSICKLTVNRCPTCREKLGDIRCLALEKVAESLELPCKYCSLGCMEILPYYIKLRHEAHCNFRPYSCPYPGSDECSEVGDVPFLVDHVREDHKVDLHIGSTFNHLYVKSNRREVECAARMLMGFNCYNQYFCLHFEAFHLGIAPVYIAFLRFMGDAAEARSFSYRLEVGSNSRKLIWEGTPRSIRDSHQKVRDSHDGLIVQRNMALFFSGGDRKELKLRISGRIWKDNSA</sequence>
<dbReference type="InterPro" id="IPR013083">
    <property type="entry name" value="Znf_RING/FYVE/PHD"/>
</dbReference>
<gene>
    <name evidence="14" type="ORF">D8674_041447</name>
</gene>
<evidence type="ECO:0000256" key="3">
    <source>
        <dbReference type="ARBA" id="ARBA00009119"/>
    </source>
</evidence>
<dbReference type="GO" id="GO:0005737">
    <property type="term" value="C:cytoplasm"/>
    <property type="evidence" value="ECO:0007669"/>
    <property type="project" value="InterPro"/>
</dbReference>